<comment type="caution">
    <text evidence="6">The sequence shown here is derived from an EMBL/GenBank/DDBJ whole genome shotgun (WGS) entry which is preliminary data.</text>
</comment>
<dbReference type="Gene3D" id="1.20.140.150">
    <property type="match status" value="1"/>
</dbReference>
<comment type="subcellular location">
    <subcellularLocation>
        <location evidence="1">Membrane</location>
        <topology evidence="1">Multi-pass membrane protein</topology>
    </subcellularLocation>
</comment>
<dbReference type="AlphaFoldDB" id="A0A8S3ZZB8"/>
<feature type="transmembrane region" description="Helical" evidence="5">
    <location>
        <begin position="107"/>
        <end position="128"/>
    </location>
</feature>
<name>A0A8S3ZZB8_9EUPU</name>
<evidence type="ECO:0000256" key="3">
    <source>
        <dbReference type="ARBA" id="ARBA00022989"/>
    </source>
</evidence>
<dbReference type="Proteomes" id="UP000678393">
    <property type="component" value="Unassembled WGS sequence"/>
</dbReference>
<evidence type="ECO:0000256" key="4">
    <source>
        <dbReference type="ARBA" id="ARBA00023136"/>
    </source>
</evidence>
<reference evidence="6" key="1">
    <citation type="submission" date="2021-04" db="EMBL/GenBank/DDBJ databases">
        <authorList>
            <consortium name="Molecular Ecology Group"/>
        </authorList>
    </citation>
    <scope>NUCLEOTIDE SEQUENCE</scope>
</reference>
<sequence length="171" mass="18032">MSLRENFSEAGGIVKLAFVVVITSLCCSWLAFTTTSWLVVKQTHYGLWRVCAETVSGCSHIDGTANVEYGVTQAFAIIGFMCQNLAFFLIVRFIFKENCRGNTDIGMGSAALLIVSAIGWLIAVAVFGDEFDATGAKLHYSYGLAVVASGLGLIGGVLMIIGGSNGSVGSK</sequence>
<protein>
    <submittedName>
        <fullName evidence="6">Uncharacterized protein</fullName>
    </submittedName>
</protein>
<accession>A0A8S3ZZB8</accession>
<feature type="transmembrane region" description="Helical" evidence="5">
    <location>
        <begin position="74"/>
        <end position="95"/>
    </location>
</feature>
<dbReference type="EMBL" id="CAJHNH020004759">
    <property type="protein sequence ID" value="CAG5131591.1"/>
    <property type="molecule type" value="Genomic_DNA"/>
</dbReference>
<evidence type="ECO:0000313" key="7">
    <source>
        <dbReference type="Proteomes" id="UP000678393"/>
    </source>
</evidence>
<dbReference type="PANTHER" id="PTHR10671:SF108">
    <property type="entry name" value="CLAUDIN FAMILY PROTEIN-RELATED"/>
    <property type="match status" value="1"/>
</dbReference>
<feature type="transmembrane region" description="Helical" evidence="5">
    <location>
        <begin position="140"/>
        <end position="161"/>
    </location>
</feature>
<dbReference type="GO" id="GO:0005886">
    <property type="term" value="C:plasma membrane"/>
    <property type="evidence" value="ECO:0007669"/>
    <property type="project" value="TreeGrafter"/>
</dbReference>
<evidence type="ECO:0000256" key="2">
    <source>
        <dbReference type="ARBA" id="ARBA00022692"/>
    </source>
</evidence>
<keyword evidence="4 5" id="KW-0472">Membrane</keyword>
<evidence type="ECO:0000256" key="1">
    <source>
        <dbReference type="ARBA" id="ARBA00004141"/>
    </source>
</evidence>
<keyword evidence="7" id="KW-1185">Reference proteome</keyword>
<organism evidence="6 7">
    <name type="scientific">Candidula unifasciata</name>
    <dbReference type="NCBI Taxonomy" id="100452"/>
    <lineage>
        <taxon>Eukaryota</taxon>
        <taxon>Metazoa</taxon>
        <taxon>Spiralia</taxon>
        <taxon>Lophotrochozoa</taxon>
        <taxon>Mollusca</taxon>
        <taxon>Gastropoda</taxon>
        <taxon>Heterobranchia</taxon>
        <taxon>Euthyneura</taxon>
        <taxon>Panpulmonata</taxon>
        <taxon>Eupulmonata</taxon>
        <taxon>Stylommatophora</taxon>
        <taxon>Helicina</taxon>
        <taxon>Helicoidea</taxon>
        <taxon>Geomitridae</taxon>
        <taxon>Candidula</taxon>
    </lineage>
</organism>
<dbReference type="InterPro" id="IPR050579">
    <property type="entry name" value="PMP-22/EMP/MP20-like"/>
</dbReference>
<evidence type="ECO:0000256" key="5">
    <source>
        <dbReference type="SAM" id="Phobius"/>
    </source>
</evidence>
<evidence type="ECO:0000313" key="6">
    <source>
        <dbReference type="EMBL" id="CAG5131591.1"/>
    </source>
</evidence>
<keyword evidence="2 5" id="KW-0812">Transmembrane</keyword>
<proteinExistence type="predicted"/>
<gene>
    <name evidence="6" type="ORF">CUNI_LOCUS17149</name>
</gene>
<dbReference type="PANTHER" id="PTHR10671">
    <property type="entry name" value="EPITHELIAL MEMBRANE PROTEIN-RELATED"/>
    <property type="match status" value="1"/>
</dbReference>
<keyword evidence="3 5" id="KW-1133">Transmembrane helix</keyword>
<dbReference type="Pfam" id="PF00822">
    <property type="entry name" value="PMP22_Claudin"/>
    <property type="match status" value="1"/>
</dbReference>
<dbReference type="InterPro" id="IPR004031">
    <property type="entry name" value="PMP22/EMP/MP20/Claudin"/>
</dbReference>
<feature type="transmembrane region" description="Helical" evidence="5">
    <location>
        <begin position="12"/>
        <end position="32"/>
    </location>
</feature>
<dbReference type="OrthoDB" id="6152343at2759"/>